<dbReference type="Pfam" id="PF02754">
    <property type="entry name" value="CCG"/>
    <property type="match status" value="2"/>
</dbReference>
<reference evidence="8 9" key="1">
    <citation type="submission" date="2013-11" db="EMBL/GenBank/DDBJ databases">
        <title>Metagenomic analysis of a methanogenic consortium involved in long chain n-alkane degradation.</title>
        <authorList>
            <person name="Davidova I.A."/>
            <person name="Callaghan A.V."/>
            <person name="Wawrik B."/>
            <person name="Pruitt S."/>
            <person name="Marks C."/>
            <person name="Duncan K.E."/>
            <person name="Suflita J.M."/>
        </authorList>
    </citation>
    <scope>NUCLEOTIDE SEQUENCE [LARGE SCALE GENOMIC DNA]</scope>
    <source>
        <strain evidence="8 9">SPR</strain>
    </source>
</reference>
<dbReference type="AlphaFoldDB" id="A0A0D2JDJ8"/>
<evidence type="ECO:0000256" key="1">
    <source>
        <dbReference type="ARBA" id="ARBA00022485"/>
    </source>
</evidence>
<dbReference type="Pfam" id="PF13183">
    <property type="entry name" value="Fer4_8"/>
    <property type="match status" value="1"/>
</dbReference>
<dbReference type="InterPro" id="IPR017900">
    <property type="entry name" value="4Fe4S_Fe_S_CS"/>
</dbReference>
<dbReference type="STRING" id="1429043.X474_12795"/>
<dbReference type="InterPro" id="IPR017896">
    <property type="entry name" value="4Fe4S_Fe-S-bd"/>
</dbReference>
<dbReference type="GO" id="GO:0016491">
    <property type="term" value="F:oxidoreductase activity"/>
    <property type="evidence" value="ECO:0007669"/>
    <property type="project" value="UniProtKB-KW"/>
</dbReference>
<comment type="caution">
    <text evidence="8">The sequence shown here is derived from an EMBL/GenBank/DDBJ whole genome shotgun (WGS) entry which is preliminary data.</text>
</comment>
<gene>
    <name evidence="8" type="ORF">X474_12795</name>
</gene>
<dbReference type="PANTHER" id="PTHR43255">
    <property type="entry name" value="IRON-SULFUR-BINDING OXIDOREDUCTASE FADF-RELATED-RELATED"/>
    <property type="match status" value="1"/>
</dbReference>
<sequence length="380" mass="42155">MSLTPFLEVSEVIAAMGGETISQCMQCGLCSGLCPWPNVGSEFRTRKLMRMGQMGIEGFESDEILYACTTCKLCQENCPRGVAIVDVVRSMRAIIAESGATPPSLRPIMGSIHSNGNPWSESRDKREAWTEGLEVPRFEEGTEYFLSVCCTSAFDPRSIAIAKAMVKILNAAGLSYGIIGNEESCCGESLRKMGDEEQFMNLAQKNINLWQGKGVKKIITTSPHCFMTYTQEYPEFGGEFEVVHYTQLLKQLLDEGKLKLNGEYAKKVIYHDPCYLGRHTEVYEEPRDLVTAAGAELIEFPKNRALSTCCGGGGGRLWMETEPEQRFSTHKIREADELGAEVLATCCPYCINMFTDSAKGENLDEKIEVKDVSEILAECL</sequence>
<protein>
    <submittedName>
        <fullName evidence="8">Fe-S oxidoreductase</fullName>
    </submittedName>
</protein>
<dbReference type="InterPro" id="IPR004017">
    <property type="entry name" value="Cys_rich_dom"/>
</dbReference>
<feature type="domain" description="4Fe-4S ferredoxin-type" evidence="7">
    <location>
        <begin position="21"/>
        <end position="82"/>
    </location>
</feature>
<dbReference type="RefSeq" id="WP_044348930.1">
    <property type="nucleotide sequence ID" value="NZ_AZAC01000014.1"/>
</dbReference>
<evidence type="ECO:0000259" key="7">
    <source>
        <dbReference type="Pfam" id="PF13183"/>
    </source>
</evidence>
<dbReference type="Proteomes" id="UP000032233">
    <property type="component" value="Unassembled WGS sequence"/>
</dbReference>
<evidence type="ECO:0000256" key="5">
    <source>
        <dbReference type="ARBA" id="ARBA00023014"/>
    </source>
</evidence>
<dbReference type="SUPFAM" id="SSF46548">
    <property type="entry name" value="alpha-helical ferredoxin"/>
    <property type="match status" value="1"/>
</dbReference>
<evidence type="ECO:0000313" key="9">
    <source>
        <dbReference type="Proteomes" id="UP000032233"/>
    </source>
</evidence>
<evidence type="ECO:0000259" key="6">
    <source>
        <dbReference type="Pfam" id="PF02754"/>
    </source>
</evidence>
<evidence type="ECO:0000256" key="3">
    <source>
        <dbReference type="ARBA" id="ARBA00023002"/>
    </source>
</evidence>
<keyword evidence="4" id="KW-0408">Iron</keyword>
<name>A0A0D2JDJ8_9BACT</name>
<feature type="domain" description="Cysteine-rich" evidence="6">
    <location>
        <begin position="150"/>
        <end position="228"/>
    </location>
</feature>
<proteinExistence type="predicted"/>
<accession>A0A0D2JDJ8</accession>
<evidence type="ECO:0000256" key="2">
    <source>
        <dbReference type="ARBA" id="ARBA00022723"/>
    </source>
</evidence>
<keyword evidence="2" id="KW-0479">Metal-binding</keyword>
<dbReference type="PROSITE" id="PS00198">
    <property type="entry name" value="4FE4S_FER_1"/>
    <property type="match status" value="1"/>
</dbReference>
<feature type="domain" description="Cysteine-rich" evidence="6">
    <location>
        <begin position="268"/>
        <end position="354"/>
    </location>
</feature>
<dbReference type="Gene3D" id="1.10.1060.10">
    <property type="entry name" value="Alpha-helical ferredoxin"/>
    <property type="match status" value="1"/>
</dbReference>
<keyword evidence="9" id="KW-1185">Reference proteome</keyword>
<dbReference type="InterPro" id="IPR051460">
    <property type="entry name" value="HdrC_iron-sulfur_subunit"/>
</dbReference>
<dbReference type="InParanoid" id="A0A0D2JDJ8"/>
<keyword evidence="3" id="KW-0560">Oxidoreductase</keyword>
<keyword evidence="5" id="KW-0411">Iron-sulfur</keyword>
<dbReference type="EMBL" id="AZAC01000014">
    <property type="protein sequence ID" value="KIX13776.1"/>
    <property type="molecule type" value="Genomic_DNA"/>
</dbReference>
<keyword evidence="1" id="KW-0004">4Fe-4S</keyword>
<dbReference type="PANTHER" id="PTHR43255:SF1">
    <property type="entry name" value="IRON-SULFUR-BINDING OXIDOREDUCTASE FADF-RELATED"/>
    <property type="match status" value="1"/>
</dbReference>
<dbReference type="GO" id="GO:0051539">
    <property type="term" value="F:4 iron, 4 sulfur cluster binding"/>
    <property type="evidence" value="ECO:0007669"/>
    <property type="project" value="UniProtKB-KW"/>
</dbReference>
<dbReference type="InterPro" id="IPR009051">
    <property type="entry name" value="Helical_ferredxn"/>
</dbReference>
<dbReference type="OrthoDB" id="9794954at2"/>
<dbReference type="GO" id="GO:0005886">
    <property type="term" value="C:plasma membrane"/>
    <property type="evidence" value="ECO:0007669"/>
    <property type="project" value="TreeGrafter"/>
</dbReference>
<dbReference type="GO" id="GO:0046872">
    <property type="term" value="F:metal ion binding"/>
    <property type="evidence" value="ECO:0007669"/>
    <property type="project" value="UniProtKB-KW"/>
</dbReference>
<evidence type="ECO:0000256" key="4">
    <source>
        <dbReference type="ARBA" id="ARBA00023004"/>
    </source>
</evidence>
<evidence type="ECO:0000313" key="8">
    <source>
        <dbReference type="EMBL" id="KIX13776.1"/>
    </source>
</evidence>
<organism evidence="8 9">
    <name type="scientific">Dethiosulfatarculus sandiegensis</name>
    <dbReference type="NCBI Taxonomy" id="1429043"/>
    <lineage>
        <taxon>Bacteria</taxon>
        <taxon>Pseudomonadati</taxon>
        <taxon>Thermodesulfobacteriota</taxon>
        <taxon>Desulfarculia</taxon>
        <taxon>Desulfarculales</taxon>
        <taxon>Desulfarculaceae</taxon>
        <taxon>Dethiosulfatarculus</taxon>
    </lineage>
</organism>